<protein>
    <submittedName>
        <fullName evidence="2">Uncharacterized protein</fullName>
    </submittedName>
</protein>
<evidence type="ECO:0000313" key="3">
    <source>
        <dbReference type="Proteomes" id="UP001172737"/>
    </source>
</evidence>
<evidence type="ECO:0000313" key="2">
    <source>
        <dbReference type="EMBL" id="MDN4487329.1"/>
    </source>
</evidence>
<dbReference type="Proteomes" id="UP001172737">
    <property type="component" value="Unassembled WGS sequence"/>
</dbReference>
<comment type="caution">
    <text evidence="2">The sequence shown here is derived from an EMBL/GenBank/DDBJ whole genome shotgun (WGS) entry which is preliminary data.</text>
</comment>
<feature type="chain" id="PRO_5043846479" evidence="1">
    <location>
        <begin position="20"/>
        <end position="291"/>
    </location>
</feature>
<reference evidence="2" key="1">
    <citation type="submission" date="2023-06" db="EMBL/GenBank/DDBJ databases">
        <title>Sysu t00039.</title>
        <authorList>
            <person name="Gao L."/>
            <person name="Fang B.-Z."/>
            <person name="Li W.-J."/>
        </authorList>
    </citation>
    <scope>NUCLEOTIDE SEQUENCE</scope>
    <source>
        <strain evidence="2">SYSU T00039</strain>
    </source>
</reference>
<accession>A0AAW7M1J7</accession>
<keyword evidence="3" id="KW-1185">Reference proteome</keyword>
<dbReference type="RefSeq" id="WP_301118398.1">
    <property type="nucleotide sequence ID" value="NZ_JAUHPX010000002.1"/>
</dbReference>
<sequence length="291" mass="29677">MRTRVLSLIAVALMTVALAAPAGAQGKPDGVGGGGPPSGVGDTGLYNNLSVPTLLVSAAGQSPQPYLTMGCGTAVAPGHDEQATDPDFDGYWTQKSESTWTATCGVVLAASAVIDWGDNLTGSTALKSGKTIRVEASLLAPVGAGDTGYYVEKLTDELDRYATYGTDGTTLAEAAADPGIDLPAPMTLARVWDPGAYLTIAELDKDDVVGRTVYEGVAVAEVNSAGAIVYGFNWGQKGAAPLPGSYRITFEVSTATTLTGVFDTVGDTDLPDAHTATLDIVLTASGGKNAR</sequence>
<feature type="signal peptide" evidence="1">
    <location>
        <begin position="1"/>
        <end position="19"/>
    </location>
</feature>
<evidence type="ECO:0000256" key="1">
    <source>
        <dbReference type="SAM" id="SignalP"/>
    </source>
</evidence>
<gene>
    <name evidence="2" type="ORF">QQX10_04010</name>
</gene>
<dbReference type="AlphaFoldDB" id="A0AAW7M1J7"/>
<name>A0AAW7M1J7_9MICO</name>
<dbReference type="EMBL" id="JAUHPX010000002">
    <property type="protein sequence ID" value="MDN4487329.1"/>
    <property type="molecule type" value="Genomic_DNA"/>
</dbReference>
<organism evidence="2 3">
    <name type="scientific">Demequina lignilytica</name>
    <dbReference type="NCBI Taxonomy" id="3051663"/>
    <lineage>
        <taxon>Bacteria</taxon>
        <taxon>Bacillati</taxon>
        <taxon>Actinomycetota</taxon>
        <taxon>Actinomycetes</taxon>
        <taxon>Micrococcales</taxon>
        <taxon>Demequinaceae</taxon>
        <taxon>Demequina</taxon>
    </lineage>
</organism>
<keyword evidence="1" id="KW-0732">Signal</keyword>
<proteinExistence type="predicted"/>